<dbReference type="GO" id="GO:0006629">
    <property type="term" value="P:lipid metabolic process"/>
    <property type="evidence" value="ECO:0007669"/>
    <property type="project" value="InterPro"/>
</dbReference>
<dbReference type="SUPFAM" id="SSF51695">
    <property type="entry name" value="PLC-like phosphodiesterases"/>
    <property type="match status" value="1"/>
</dbReference>
<dbReference type="STRING" id="1656094.BFC18_16940"/>
<dbReference type="Gene3D" id="3.20.20.190">
    <property type="entry name" value="Phosphatidylinositol (PI) phosphodiesterase"/>
    <property type="match status" value="1"/>
</dbReference>
<accession>A0A1E7Z8A0</accession>
<gene>
    <name evidence="2" type="ORF">BFC18_16940</name>
</gene>
<dbReference type="Proteomes" id="UP000175691">
    <property type="component" value="Unassembled WGS sequence"/>
</dbReference>
<comment type="caution">
    <text evidence="2">The sequence shown here is derived from an EMBL/GenBank/DDBJ whole genome shotgun (WGS) entry which is preliminary data.</text>
</comment>
<dbReference type="InterPro" id="IPR030395">
    <property type="entry name" value="GP_PDE_dom"/>
</dbReference>
<organism evidence="2 3">
    <name type="scientific">Alteromonas confluentis</name>
    <dbReference type="NCBI Taxonomy" id="1656094"/>
    <lineage>
        <taxon>Bacteria</taxon>
        <taxon>Pseudomonadati</taxon>
        <taxon>Pseudomonadota</taxon>
        <taxon>Gammaproteobacteria</taxon>
        <taxon>Alteromonadales</taxon>
        <taxon>Alteromonadaceae</taxon>
        <taxon>Alteromonas/Salinimonas group</taxon>
        <taxon>Alteromonas</taxon>
    </lineage>
</organism>
<proteinExistence type="predicted"/>
<dbReference type="PANTHER" id="PTHR46211">
    <property type="entry name" value="GLYCEROPHOSPHORYL DIESTER PHOSPHODIESTERASE"/>
    <property type="match status" value="1"/>
</dbReference>
<protein>
    <submittedName>
        <fullName evidence="2">Glycerophosphodiester phosphodiesterase</fullName>
    </submittedName>
</protein>
<dbReference type="PANTHER" id="PTHR46211:SF1">
    <property type="entry name" value="GLYCEROPHOSPHODIESTER PHOSPHODIESTERASE, CYTOPLASMIC"/>
    <property type="match status" value="1"/>
</dbReference>
<dbReference type="RefSeq" id="WP_070126548.1">
    <property type="nucleotide sequence ID" value="NZ_MDHN01000037.1"/>
</dbReference>
<dbReference type="GO" id="GO:0008081">
    <property type="term" value="F:phosphoric diester hydrolase activity"/>
    <property type="evidence" value="ECO:0007669"/>
    <property type="project" value="InterPro"/>
</dbReference>
<dbReference type="EMBL" id="MDHN01000037">
    <property type="protein sequence ID" value="OFC69750.1"/>
    <property type="molecule type" value="Genomic_DNA"/>
</dbReference>
<sequence length="229" mass="25468">MFVLAHRGASKAAPENTLAAFRLGFEMGAHGLEFDTYQVDGEIVVIHDRWLNRTTNGSGRVVDQTLSYLRSLNAGNGEPIPLLVEALQCLPESTLCNVEIKGMTNPESWLARLLECCDIAQINPDSLLISSFNHRWLLSLKQLRPTLKLGALTANIELNSLRFARELAPWSVNYALDTIEETEVKRAQEAGYKVLVYTVDNPEDMLLLQSWGVDGIFTNKPDLALATLK</sequence>
<evidence type="ECO:0000313" key="3">
    <source>
        <dbReference type="Proteomes" id="UP000175691"/>
    </source>
</evidence>
<evidence type="ECO:0000313" key="2">
    <source>
        <dbReference type="EMBL" id="OFC69750.1"/>
    </source>
</evidence>
<feature type="domain" description="GP-PDE" evidence="1">
    <location>
        <begin position="1"/>
        <end position="228"/>
    </location>
</feature>
<dbReference type="InterPro" id="IPR017946">
    <property type="entry name" value="PLC-like_Pdiesterase_TIM-brl"/>
</dbReference>
<dbReference type="AlphaFoldDB" id="A0A1E7Z8A0"/>
<name>A0A1E7Z8A0_9ALTE</name>
<evidence type="ECO:0000259" key="1">
    <source>
        <dbReference type="PROSITE" id="PS51704"/>
    </source>
</evidence>
<dbReference type="PROSITE" id="PS51704">
    <property type="entry name" value="GP_PDE"/>
    <property type="match status" value="1"/>
</dbReference>
<dbReference type="Pfam" id="PF03009">
    <property type="entry name" value="GDPD"/>
    <property type="match status" value="1"/>
</dbReference>
<reference evidence="2 3" key="1">
    <citation type="submission" date="2016-08" db="EMBL/GenBank/DDBJ databases">
        <authorList>
            <person name="Seilhamer J.J."/>
        </authorList>
    </citation>
    <scope>NUCLEOTIDE SEQUENCE [LARGE SCALE GENOMIC DNA]</scope>
    <source>
        <strain evidence="2 3">KCTC 42603</strain>
    </source>
</reference>
<dbReference type="OrthoDB" id="9795622at2"/>
<keyword evidence="3" id="KW-1185">Reference proteome</keyword>